<dbReference type="Proteomes" id="UP001293593">
    <property type="component" value="Unassembled WGS sequence"/>
</dbReference>
<protein>
    <submittedName>
        <fullName evidence="2">Uncharacterized protein</fullName>
    </submittedName>
</protein>
<dbReference type="Pfam" id="PF14009">
    <property type="entry name" value="PADRE"/>
    <property type="match status" value="1"/>
</dbReference>
<reference evidence="2" key="1">
    <citation type="submission" date="2023-10" db="EMBL/GenBank/DDBJ databases">
        <title>Chromosome-level genome of the transformable northern wattle, Acacia crassicarpa.</title>
        <authorList>
            <person name="Massaro I."/>
            <person name="Sinha N.R."/>
            <person name="Poethig S."/>
            <person name="Leichty A.R."/>
        </authorList>
    </citation>
    <scope>NUCLEOTIDE SEQUENCE</scope>
    <source>
        <strain evidence="2">Acra3RX</strain>
        <tissue evidence="2">Leaf</tissue>
    </source>
</reference>
<name>A0AAE1J1T3_9FABA</name>
<evidence type="ECO:0000256" key="1">
    <source>
        <dbReference type="SAM" id="MobiDB-lite"/>
    </source>
</evidence>
<sequence>MGLCVSSESNKGAKSCEGSKGKGRAAAEESFRRPSAIMVMDLEGGYKELKQPVTASSVIADHPNCFLCNSESIYLGTCLPPVPEDEELRPGQIYFVLPPSQAHQPLSLSALCDLAIKAASALP</sequence>
<dbReference type="EMBL" id="JAWXYG010000009">
    <property type="protein sequence ID" value="KAK4262227.1"/>
    <property type="molecule type" value="Genomic_DNA"/>
</dbReference>
<feature type="region of interest" description="Disordered" evidence="1">
    <location>
        <begin position="1"/>
        <end position="30"/>
    </location>
</feature>
<proteinExistence type="predicted"/>
<accession>A0AAE1J1T3</accession>
<keyword evidence="3" id="KW-1185">Reference proteome</keyword>
<feature type="compositionally biased region" description="Polar residues" evidence="1">
    <location>
        <begin position="1"/>
        <end position="12"/>
    </location>
</feature>
<organism evidence="2 3">
    <name type="scientific">Acacia crassicarpa</name>
    <name type="common">northern wattle</name>
    <dbReference type="NCBI Taxonomy" id="499986"/>
    <lineage>
        <taxon>Eukaryota</taxon>
        <taxon>Viridiplantae</taxon>
        <taxon>Streptophyta</taxon>
        <taxon>Embryophyta</taxon>
        <taxon>Tracheophyta</taxon>
        <taxon>Spermatophyta</taxon>
        <taxon>Magnoliopsida</taxon>
        <taxon>eudicotyledons</taxon>
        <taxon>Gunneridae</taxon>
        <taxon>Pentapetalae</taxon>
        <taxon>rosids</taxon>
        <taxon>fabids</taxon>
        <taxon>Fabales</taxon>
        <taxon>Fabaceae</taxon>
        <taxon>Caesalpinioideae</taxon>
        <taxon>mimosoid clade</taxon>
        <taxon>Acacieae</taxon>
        <taxon>Acacia</taxon>
    </lineage>
</organism>
<comment type="caution">
    <text evidence="2">The sequence shown here is derived from an EMBL/GenBank/DDBJ whole genome shotgun (WGS) entry which is preliminary data.</text>
</comment>
<dbReference type="PANTHER" id="PTHR33052">
    <property type="entry name" value="DUF4228 DOMAIN PROTEIN-RELATED"/>
    <property type="match status" value="1"/>
</dbReference>
<gene>
    <name evidence="2" type="ORF">QN277_027809</name>
</gene>
<evidence type="ECO:0000313" key="3">
    <source>
        <dbReference type="Proteomes" id="UP001293593"/>
    </source>
</evidence>
<dbReference type="AlphaFoldDB" id="A0AAE1J1T3"/>
<evidence type="ECO:0000313" key="2">
    <source>
        <dbReference type="EMBL" id="KAK4262227.1"/>
    </source>
</evidence>
<dbReference type="InterPro" id="IPR025322">
    <property type="entry name" value="PADRE_dom"/>
</dbReference>
<feature type="compositionally biased region" description="Basic and acidic residues" evidence="1">
    <location>
        <begin position="17"/>
        <end position="30"/>
    </location>
</feature>